<dbReference type="PANTHER" id="PTHR33840">
    <property type="match status" value="1"/>
</dbReference>
<dbReference type="InterPro" id="IPR018712">
    <property type="entry name" value="Tle1-like_cat"/>
</dbReference>
<protein>
    <submittedName>
        <fullName evidence="3">Phospholipase effector Tle1 domain-containing protein</fullName>
    </submittedName>
</protein>
<proteinExistence type="predicted"/>
<feature type="region of interest" description="Disordered" evidence="1">
    <location>
        <begin position="74"/>
        <end position="99"/>
    </location>
</feature>
<dbReference type="EMBL" id="JBHMEX010000067">
    <property type="protein sequence ID" value="MFB9066359.1"/>
    <property type="molecule type" value="Genomic_DNA"/>
</dbReference>
<name>A0ABV5FS51_9FLAO</name>
<organism evidence="3 4">
    <name type="scientific">Flavobacterium branchiarum</name>
    <dbReference type="NCBI Taxonomy" id="1114870"/>
    <lineage>
        <taxon>Bacteria</taxon>
        <taxon>Pseudomonadati</taxon>
        <taxon>Bacteroidota</taxon>
        <taxon>Flavobacteriia</taxon>
        <taxon>Flavobacteriales</taxon>
        <taxon>Flavobacteriaceae</taxon>
        <taxon>Flavobacterium</taxon>
    </lineage>
</organism>
<comment type="caution">
    <text evidence="3">The sequence shown here is derived from an EMBL/GenBank/DDBJ whole genome shotgun (WGS) entry which is preliminary data.</text>
</comment>
<evidence type="ECO:0000256" key="1">
    <source>
        <dbReference type="SAM" id="MobiDB-lite"/>
    </source>
</evidence>
<reference evidence="3 4" key="1">
    <citation type="submission" date="2024-09" db="EMBL/GenBank/DDBJ databases">
        <authorList>
            <person name="Sun Q."/>
            <person name="Mori K."/>
        </authorList>
    </citation>
    <scope>NUCLEOTIDE SEQUENCE [LARGE SCALE GENOMIC DNA]</scope>
    <source>
        <strain evidence="3 4">CECT 7908</strain>
    </source>
</reference>
<evidence type="ECO:0000313" key="3">
    <source>
        <dbReference type="EMBL" id="MFB9066359.1"/>
    </source>
</evidence>
<dbReference type="Pfam" id="PF09994">
    <property type="entry name" value="T6SS_Tle1-like_cat"/>
    <property type="match status" value="1"/>
</dbReference>
<sequence>MSIIRIIGGEMKNTTRGVMDLHATEGDFTINAATENNWDGGEGGVVHKEYEPLHPADTMTNRLELTLNIFFDGTTNNKTNTEAREKNDSAYHKKSNKKDDSYENEYTNVARAYAATAIDNPKQLKVYVEGVGTTDLKTDDTLPIGIAQSAGFWYTGISDKVKRGCELGAIEIKKASIMRPIDLLTINVFGFSRGAATARHFLHITNESYRAKISANGLFYLPGRNFPFSYPKNEENLKAPYPKHLLIEHGYFGQSLVANDVYEVKKIVFNFVGLYDTVSSYGFNHNNDVRDLGLNAIKKALMVFQLSAADEYRENFDLTDIRSSGLRGLELTLPGVHSDIGGSYLPNSQERSVVYGETYTETYIQGRETVPDIKNAVAFKKILVDEGWYKPEELSIDFKYEKNKTYLVGNRFLQNTYDKVALNKMILVSKQFDVKYDDAKKKKITNISDPFIASVFNQLTNYSRAVMAHRNDSIKEDKEVQQYISESQKISYLDYIDPEDLKKLRNEYLHWSVKVDKFGLGPRFDKVLSAEKRKREIHHG</sequence>
<dbReference type="RefSeq" id="WP_290263086.1">
    <property type="nucleotide sequence ID" value="NZ_JAUFQQ010000003.1"/>
</dbReference>
<gene>
    <name evidence="3" type="ORF">ACFFUQ_20260</name>
</gene>
<feature type="domain" description="T6SS Phospholipase effector Tle1-like catalytic" evidence="2">
    <location>
        <begin position="67"/>
        <end position="350"/>
    </location>
</feature>
<accession>A0ABV5FS51</accession>
<dbReference type="PANTHER" id="PTHR33840:SF1">
    <property type="entry name" value="TLE1 PHOSPHOLIPASE DOMAIN-CONTAINING PROTEIN"/>
    <property type="match status" value="1"/>
</dbReference>
<feature type="compositionally biased region" description="Basic and acidic residues" evidence="1">
    <location>
        <begin position="81"/>
        <end position="99"/>
    </location>
</feature>
<dbReference type="Proteomes" id="UP001589589">
    <property type="component" value="Unassembled WGS sequence"/>
</dbReference>
<keyword evidence="4" id="KW-1185">Reference proteome</keyword>
<evidence type="ECO:0000259" key="2">
    <source>
        <dbReference type="Pfam" id="PF09994"/>
    </source>
</evidence>
<evidence type="ECO:0000313" key="4">
    <source>
        <dbReference type="Proteomes" id="UP001589589"/>
    </source>
</evidence>